<accession>A0ABR3NTZ4</accession>
<keyword evidence="4" id="KW-1185">Reference proteome</keyword>
<keyword evidence="2" id="KW-0732">Signal</keyword>
<feature type="signal peptide" evidence="2">
    <location>
        <begin position="1"/>
        <end position="19"/>
    </location>
</feature>
<evidence type="ECO:0008006" key="5">
    <source>
        <dbReference type="Google" id="ProtNLM"/>
    </source>
</evidence>
<proteinExistence type="predicted"/>
<comment type="caution">
    <text evidence="3">The sequence shown here is derived from an EMBL/GenBank/DDBJ whole genome shotgun (WGS) entry which is preliminary data.</text>
</comment>
<keyword evidence="1" id="KW-1133">Transmembrane helix</keyword>
<organism evidence="3 4">
    <name type="scientific">Cirrhinus molitorella</name>
    <name type="common">mud carp</name>
    <dbReference type="NCBI Taxonomy" id="172907"/>
    <lineage>
        <taxon>Eukaryota</taxon>
        <taxon>Metazoa</taxon>
        <taxon>Chordata</taxon>
        <taxon>Craniata</taxon>
        <taxon>Vertebrata</taxon>
        <taxon>Euteleostomi</taxon>
        <taxon>Actinopterygii</taxon>
        <taxon>Neopterygii</taxon>
        <taxon>Teleostei</taxon>
        <taxon>Ostariophysi</taxon>
        <taxon>Cypriniformes</taxon>
        <taxon>Cyprinidae</taxon>
        <taxon>Labeoninae</taxon>
        <taxon>Labeonini</taxon>
        <taxon>Cirrhinus</taxon>
    </lineage>
</organism>
<gene>
    <name evidence="3" type="ORF">QQF64_014927</name>
</gene>
<name>A0ABR3NTZ4_9TELE</name>
<dbReference type="Proteomes" id="UP001558613">
    <property type="component" value="Unassembled WGS sequence"/>
</dbReference>
<feature type="chain" id="PRO_5045595228" description="Secreted protein" evidence="2">
    <location>
        <begin position="20"/>
        <end position="99"/>
    </location>
</feature>
<evidence type="ECO:0000313" key="3">
    <source>
        <dbReference type="EMBL" id="KAL1280327.1"/>
    </source>
</evidence>
<reference evidence="3 4" key="1">
    <citation type="submission" date="2023-09" db="EMBL/GenBank/DDBJ databases">
        <authorList>
            <person name="Wang M."/>
        </authorList>
    </citation>
    <scope>NUCLEOTIDE SEQUENCE [LARGE SCALE GENOMIC DNA]</scope>
    <source>
        <strain evidence="3">GT-2023</strain>
        <tissue evidence="3">Liver</tissue>
    </source>
</reference>
<protein>
    <recommendedName>
        <fullName evidence="5">Secreted protein</fullName>
    </recommendedName>
</protein>
<keyword evidence="1" id="KW-0472">Membrane</keyword>
<keyword evidence="1" id="KW-0812">Transmembrane</keyword>
<evidence type="ECO:0000256" key="2">
    <source>
        <dbReference type="SAM" id="SignalP"/>
    </source>
</evidence>
<evidence type="ECO:0000256" key="1">
    <source>
        <dbReference type="SAM" id="Phobius"/>
    </source>
</evidence>
<sequence length="99" mass="11160">MTLLCSTVGFSCLLSHCEATLHLPSIYASAQSLERHKPTKGCEIISDKCTRLPYSQHKARTPKEGAFASLRSYIVYCLITIYFFFFLSPHRKAVQESSP</sequence>
<dbReference type="EMBL" id="JAYMGO010000002">
    <property type="protein sequence ID" value="KAL1280327.1"/>
    <property type="molecule type" value="Genomic_DNA"/>
</dbReference>
<feature type="transmembrane region" description="Helical" evidence="1">
    <location>
        <begin position="70"/>
        <end position="87"/>
    </location>
</feature>
<evidence type="ECO:0000313" key="4">
    <source>
        <dbReference type="Proteomes" id="UP001558613"/>
    </source>
</evidence>